<organism evidence="1 2">
    <name type="scientific">Inconstantimicrobium mannanitabidum</name>
    <dbReference type="NCBI Taxonomy" id="1604901"/>
    <lineage>
        <taxon>Bacteria</taxon>
        <taxon>Bacillati</taxon>
        <taxon>Bacillota</taxon>
        <taxon>Clostridia</taxon>
        <taxon>Eubacteriales</taxon>
        <taxon>Clostridiaceae</taxon>
        <taxon>Inconstantimicrobium</taxon>
    </lineage>
</organism>
<dbReference type="Proteomes" id="UP001058074">
    <property type="component" value="Unassembled WGS sequence"/>
</dbReference>
<reference evidence="1" key="1">
    <citation type="journal article" date="2025" name="Int. J. Syst. Evol. Microbiol.">
        <title>Inconstantimicrobium mannanitabidum sp. nov., a novel member of the family Clostridiaceae isolated from anoxic soil under the treatment of reductive soil disinfestation.</title>
        <authorList>
            <person name="Ueki A."/>
            <person name="Tonouchi A."/>
            <person name="Honma S."/>
            <person name="Kaku N."/>
            <person name="Ueki K."/>
        </authorList>
    </citation>
    <scope>NUCLEOTIDE SEQUENCE</scope>
    <source>
        <strain evidence="1">TW13</strain>
    </source>
</reference>
<gene>
    <name evidence="1" type="ORF">rsdtw13_40290</name>
</gene>
<protein>
    <submittedName>
        <fullName evidence="1">Uncharacterized protein</fullName>
    </submittedName>
</protein>
<evidence type="ECO:0000313" key="1">
    <source>
        <dbReference type="EMBL" id="GKX68771.1"/>
    </source>
</evidence>
<accession>A0ACB5RI32</accession>
<proteinExistence type="predicted"/>
<sequence>MLDMIKIGKIISDQRRRLNLTQMEVADKLGVTFQAVSSWERGQTMPDITKLDELSKILNISIDELLNNKNGTNIIQRIIKNEEDINVESVDEFIEIAPIIKPESSEILAKQMVEKKDISLKELASLAPYLSEETLSEFAKNISTNNLNELASIAPYLAEDYLVELIEKSVTETNSFDKIMSLIPYIDSEKLDKIVLKVRENNSAVDVIIPVAPFMEEETLTKIVVGEIEKGNFGDVVALIPYVESDDLNRLIKERFSFKGM</sequence>
<comment type="caution">
    <text evidence="1">The sequence shown here is derived from an EMBL/GenBank/DDBJ whole genome shotgun (WGS) entry which is preliminary data.</text>
</comment>
<name>A0ACB5RI32_9CLOT</name>
<evidence type="ECO:0000313" key="2">
    <source>
        <dbReference type="Proteomes" id="UP001058074"/>
    </source>
</evidence>
<keyword evidence="2" id="KW-1185">Reference proteome</keyword>
<dbReference type="EMBL" id="BROD01000001">
    <property type="protein sequence ID" value="GKX68771.1"/>
    <property type="molecule type" value="Genomic_DNA"/>
</dbReference>